<dbReference type="RefSeq" id="WP_052376028.1">
    <property type="nucleotide sequence ID" value="NZ_ASRX01000048.1"/>
</dbReference>
<dbReference type="InterPro" id="IPR053191">
    <property type="entry name" value="DcsG_Biosynth_Enzyme"/>
</dbReference>
<dbReference type="Proteomes" id="UP000019678">
    <property type="component" value="Unassembled WGS sequence"/>
</dbReference>
<dbReference type="eggNOG" id="COG0189">
    <property type="taxonomic scope" value="Bacteria"/>
</dbReference>
<reference evidence="1 2" key="1">
    <citation type="submission" date="2013-05" db="EMBL/GenBank/DDBJ databases">
        <title>Genome assembly of Chondromyces apiculatus DSM 436.</title>
        <authorList>
            <person name="Sharma G."/>
            <person name="Khatri I."/>
            <person name="Kaur C."/>
            <person name="Mayilraj S."/>
            <person name="Subramanian S."/>
        </authorList>
    </citation>
    <scope>NUCLEOTIDE SEQUENCE [LARGE SCALE GENOMIC DNA]</scope>
    <source>
        <strain evidence="1 2">DSM 436</strain>
    </source>
</reference>
<protein>
    <recommendedName>
        <fullName evidence="3">Prokaryotic glutathione synthetase ATP-binding domain-containing protein</fullName>
    </recommendedName>
</protein>
<sequence>MRIAFVAFPYYRAYAALSAYNESSTLKEAFAARGATLDVIAAPDPSVDWASFDAVLPLGCWGYHEDARAFLAWVDELEARGARLLNPPSVLRWNVDKAYLCELRAAGVAVAPFLHFPRGSRPDLAGEIAAAGYQRFVVKPTISANAARTLVADAPPGPEVLALVEEILGSSGLLVQPFFEEIPRDGEWSILFFNGKVSHAVCKLPKPGDFRSQPDHGATVTQVAPSAAVVAQAEAALRAMPGRPTYARVDGFLRDGQLQLVELELIEPHLFIQAVDSGAAGRFCDAVLATLRT</sequence>
<dbReference type="AlphaFoldDB" id="A0A017T2W1"/>
<dbReference type="EMBL" id="ASRX01000048">
    <property type="protein sequence ID" value="EYF03347.1"/>
    <property type="molecule type" value="Genomic_DNA"/>
</dbReference>
<organism evidence="1 2">
    <name type="scientific">Chondromyces apiculatus DSM 436</name>
    <dbReference type="NCBI Taxonomy" id="1192034"/>
    <lineage>
        <taxon>Bacteria</taxon>
        <taxon>Pseudomonadati</taxon>
        <taxon>Myxococcota</taxon>
        <taxon>Polyangia</taxon>
        <taxon>Polyangiales</taxon>
        <taxon>Polyangiaceae</taxon>
        <taxon>Chondromyces</taxon>
    </lineage>
</organism>
<dbReference type="SUPFAM" id="SSF56059">
    <property type="entry name" value="Glutathione synthetase ATP-binding domain-like"/>
    <property type="match status" value="1"/>
</dbReference>
<dbReference type="OrthoDB" id="3373978at2"/>
<dbReference type="STRING" id="1192034.CAP_5679"/>
<comment type="caution">
    <text evidence="1">The sequence shown here is derived from an EMBL/GenBank/DDBJ whole genome shotgun (WGS) entry which is preliminary data.</text>
</comment>
<accession>A0A017T2W1</accession>
<name>A0A017T2W1_9BACT</name>
<dbReference type="PANTHER" id="PTHR39217:SF1">
    <property type="entry name" value="GLUTATHIONE SYNTHETASE"/>
    <property type="match status" value="1"/>
</dbReference>
<gene>
    <name evidence="1" type="ORF">CAP_5679</name>
</gene>
<keyword evidence="2" id="KW-1185">Reference proteome</keyword>
<evidence type="ECO:0000313" key="1">
    <source>
        <dbReference type="EMBL" id="EYF03347.1"/>
    </source>
</evidence>
<proteinExistence type="predicted"/>
<evidence type="ECO:0008006" key="3">
    <source>
        <dbReference type="Google" id="ProtNLM"/>
    </source>
</evidence>
<dbReference type="PANTHER" id="PTHR39217">
    <property type="match status" value="1"/>
</dbReference>
<evidence type="ECO:0000313" key="2">
    <source>
        <dbReference type="Proteomes" id="UP000019678"/>
    </source>
</evidence>